<evidence type="ECO:0000313" key="8">
    <source>
        <dbReference type="Proteomes" id="UP000222542"/>
    </source>
</evidence>
<evidence type="ECO:0000256" key="3">
    <source>
        <dbReference type="ARBA" id="ARBA00022490"/>
    </source>
</evidence>
<evidence type="ECO:0000256" key="2">
    <source>
        <dbReference type="ARBA" id="ARBA00007568"/>
    </source>
</evidence>
<evidence type="ECO:0000313" key="7">
    <source>
        <dbReference type="EMBL" id="PHT90428.1"/>
    </source>
</evidence>
<reference evidence="7 8" key="1">
    <citation type="journal article" date="2014" name="Nat. Genet.">
        <title>Genome sequence of the hot pepper provides insights into the evolution of pungency in Capsicum species.</title>
        <authorList>
            <person name="Kim S."/>
            <person name="Park M."/>
            <person name="Yeom S.I."/>
            <person name="Kim Y.M."/>
            <person name="Lee J.M."/>
            <person name="Lee H.A."/>
            <person name="Seo E."/>
            <person name="Choi J."/>
            <person name="Cheong K."/>
            <person name="Kim K.T."/>
            <person name="Jung K."/>
            <person name="Lee G.W."/>
            <person name="Oh S.K."/>
            <person name="Bae C."/>
            <person name="Kim S.B."/>
            <person name="Lee H.Y."/>
            <person name="Kim S.Y."/>
            <person name="Kim M.S."/>
            <person name="Kang B.C."/>
            <person name="Jo Y.D."/>
            <person name="Yang H.B."/>
            <person name="Jeong H.J."/>
            <person name="Kang W.H."/>
            <person name="Kwon J.K."/>
            <person name="Shin C."/>
            <person name="Lim J.Y."/>
            <person name="Park J.H."/>
            <person name="Huh J.H."/>
            <person name="Kim J.S."/>
            <person name="Kim B.D."/>
            <person name="Cohen O."/>
            <person name="Paran I."/>
            <person name="Suh M.C."/>
            <person name="Lee S.B."/>
            <person name="Kim Y.K."/>
            <person name="Shin Y."/>
            <person name="Noh S.J."/>
            <person name="Park J."/>
            <person name="Seo Y.S."/>
            <person name="Kwon S.Y."/>
            <person name="Kim H.A."/>
            <person name="Park J.M."/>
            <person name="Kim H.J."/>
            <person name="Choi S.B."/>
            <person name="Bosland P.W."/>
            <person name="Reeves G."/>
            <person name="Jo S.H."/>
            <person name="Lee B.W."/>
            <person name="Cho H.T."/>
            <person name="Choi H.S."/>
            <person name="Lee M.S."/>
            <person name="Yu Y."/>
            <person name="Do Choi Y."/>
            <person name="Park B.S."/>
            <person name="van Deynze A."/>
            <person name="Ashrafi H."/>
            <person name="Hill T."/>
            <person name="Kim W.T."/>
            <person name="Pai H.S."/>
            <person name="Ahn H.K."/>
            <person name="Yeam I."/>
            <person name="Giovannoni J.J."/>
            <person name="Rose J.K."/>
            <person name="Sorensen I."/>
            <person name="Lee S.J."/>
            <person name="Kim R.W."/>
            <person name="Choi I.Y."/>
            <person name="Choi B.S."/>
            <person name="Lim J.S."/>
            <person name="Lee Y.H."/>
            <person name="Choi D."/>
        </authorList>
    </citation>
    <scope>NUCLEOTIDE SEQUENCE [LARGE SCALE GENOMIC DNA]</scope>
    <source>
        <strain evidence="8">cv. CM334</strain>
    </source>
</reference>
<comment type="caution">
    <text evidence="7">The sequence shown here is derived from an EMBL/GenBank/DDBJ whole genome shotgun (WGS) entry which is preliminary data.</text>
</comment>
<evidence type="ECO:0000256" key="4">
    <source>
        <dbReference type="ARBA" id="ARBA00023284"/>
    </source>
</evidence>
<dbReference type="Pfam" id="PF00462">
    <property type="entry name" value="Glutaredoxin"/>
    <property type="match status" value="1"/>
</dbReference>
<feature type="region of interest" description="Disordered" evidence="5">
    <location>
        <begin position="1"/>
        <end position="35"/>
    </location>
</feature>
<keyword evidence="4" id="KW-0676">Redox-active center</keyword>
<dbReference type="PROSITE" id="PS51354">
    <property type="entry name" value="GLUTAREDOXIN_2"/>
    <property type="match status" value="1"/>
</dbReference>
<gene>
    <name evidence="7" type="ORF">T459_05541</name>
</gene>
<dbReference type="GO" id="GO:0005737">
    <property type="term" value="C:cytoplasm"/>
    <property type="evidence" value="ECO:0007669"/>
    <property type="project" value="UniProtKB-SubCell"/>
</dbReference>
<comment type="similarity">
    <text evidence="2">Belongs to the glutaredoxin family. CC-type subfamily.</text>
</comment>
<evidence type="ECO:0000256" key="5">
    <source>
        <dbReference type="SAM" id="MobiDB-lite"/>
    </source>
</evidence>
<reference evidence="7 8" key="2">
    <citation type="journal article" date="2017" name="Genome Biol.">
        <title>New reference genome sequences of hot pepper reveal the massive evolution of plant disease-resistance genes by retroduplication.</title>
        <authorList>
            <person name="Kim S."/>
            <person name="Park J."/>
            <person name="Yeom S.I."/>
            <person name="Kim Y.M."/>
            <person name="Seo E."/>
            <person name="Kim K.T."/>
            <person name="Kim M.S."/>
            <person name="Lee J.M."/>
            <person name="Cheong K."/>
            <person name="Shin H.S."/>
            <person name="Kim S.B."/>
            <person name="Han K."/>
            <person name="Lee J."/>
            <person name="Park M."/>
            <person name="Lee H.A."/>
            <person name="Lee H.Y."/>
            <person name="Lee Y."/>
            <person name="Oh S."/>
            <person name="Lee J.H."/>
            <person name="Choi E."/>
            <person name="Choi E."/>
            <person name="Lee S.E."/>
            <person name="Jeon J."/>
            <person name="Kim H."/>
            <person name="Choi G."/>
            <person name="Song H."/>
            <person name="Lee J."/>
            <person name="Lee S.C."/>
            <person name="Kwon J.K."/>
            <person name="Lee H.Y."/>
            <person name="Koo N."/>
            <person name="Hong Y."/>
            <person name="Kim R.W."/>
            <person name="Kang W.H."/>
            <person name="Huh J.H."/>
            <person name="Kang B.C."/>
            <person name="Yang T.J."/>
            <person name="Lee Y.H."/>
            <person name="Bennetzen J.L."/>
            <person name="Choi D."/>
        </authorList>
    </citation>
    <scope>NUCLEOTIDE SEQUENCE [LARGE SCALE GENOMIC DNA]</scope>
    <source>
        <strain evidence="8">cv. CM334</strain>
    </source>
</reference>
<dbReference type="InterPro" id="IPR011905">
    <property type="entry name" value="GlrX-like_pln_2"/>
</dbReference>
<dbReference type="AlphaFoldDB" id="A0A2G3A897"/>
<keyword evidence="3" id="KW-0963">Cytoplasm</keyword>
<evidence type="ECO:0000256" key="1">
    <source>
        <dbReference type="ARBA" id="ARBA00004496"/>
    </source>
</evidence>
<dbReference type="InterPro" id="IPR002109">
    <property type="entry name" value="Glutaredoxin"/>
</dbReference>
<proteinExistence type="inferred from homology"/>
<dbReference type="Proteomes" id="UP000222542">
    <property type="component" value="Unassembled WGS sequence"/>
</dbReference>
<dbReference type="SUPFAM" id="SSF52833">
    <property type="entry name" value="Thioredoxin-like"/>
    <property type="match status" value="1"/>
</dbReference>
<dbReference type="EMBL" id="AYRZ02000002">
    <property type="protein sequence ID" value="PHT90428.1"/>
    <property type="molecule type" value="Genomic_DNA"/>
</dbReference>
<dbReference type="Gramene" id="PHT90428">
    <property type="protein sequence ID" value="PHT90428"/>
    <property type="gene ID" value="T459_05541"/>
</dbReference>
<organism evidence="7 8">
    <name type="scientific">Capsicum annuum</name>
    <name type="common">Capsicum pepper</name>
    <dbReference type="NCBI Taxonomy" id="4072"/>
    <lineage>
        <taxon>Eukaryota</taxon>
        <taxon>Viridiplantae</taxon>
        <taxon>Streptophyta</taxon>
        <taxon>Embryophyta</taxon>
        <taxon>Tracheophyta</taxon>
        <taxon>Spermatophyta</taxon>
        <taxon>Magnoliopsida</taxon>
        <taxon>eudicotyledons</taxon>
        <taxon>Gunneridae</taxon>
        <taxon>Pentapetalae</taxon>
        <taxon>asterids</taxon>
        <taxon>lamiids</taxon>
        <taxon>Solanales</taxon>
        <taxon>Solanaceae</taxon>
        <taxon>Solanoideae</taxon>
        <taxon>Capsiceae</taxon>
        <taxon>Capsicum</taxon>
    </lineage>
</organism>
<comment type="subcellular location">
    <subcellularLocation>
        <location evidence="1">Cytoplasm</location>
    </subcellularLocation>
</comment>
<dbReference type="Gene3D" id="3.40.30.10">
    <property type="entry name" value="Glutaredoxin"/>
    <property type="match status" value="1"/>
</dbReference>
<feature type="domain" description="Glutaredoxin" evidence="6">
    <location>
        <begin position="51"/>
        <end position="86"/>
    </location>
</feature>
<dbReference type="STRING" id="4072.A0A2G3A897"/>
<dbReference type="SMR" id="A0A2G3A897"/>
<dbReference type="PANTHER" id="PTHR10168">
    <property type="entry name" value="GLUTAREDOXIN"/>
    <property type="match status" value="1"/>
</dbReference>
<feature type="compositionally biased region" description="Polar residues" evidence="5">
    <location>
        <begin position="7"/>
        <end position="24"/>
    </location>
</feature>
<accession>A0A2G3A897</accession>
<keyword evidence="8" id="KW-1185">Reference proteome</keyword>
<evidence type="ECO:0000259" key="6">
    <source>
        <dbReference type="Pfam" id="PF00462"/>
    </source>
</evidence>
<sequence>MHRASAGRSSTALAAVKSSSSGSGTPPWHPSNCRKRKGKMGFAKLIAKNAVFITSTSECCMCVMVKSLLVSLGVNPMVFNMDGEEKTSVFMKLSKMNEGVNSGTGGA</sequence>
<name>A0A2G3A897_CAPAN</name>
<dbReference type="InterPro" id="IPR036249">
    <property type="entry name" value="Thioredoxin-like_sf"/>
</dbReference>
<protein>
    <recommendedName>
        <fullName evidence="6">Glutaredoxin domain-containing protein</fullName>
    </recommendedName>
</protein>